<dbReference type="PANTHER" id="PTHR34580">
    <property type="match status" value="1"/>
</dbReference>
<sequence length="343" mass="38882">MIGLRKTVQNGVFPMRYGRLTDLVRLALQMQGRADGLSLDDIGESYEVSRRTAERMRDALRDAFPQIEEISEPGGRKRWRLPPGTTGRLADPTIDDIATLHRGAELARQSGDTATADNLDTLSDRLRARLPGPKRTRLEPDIAALLEADGVALRPGPRERIPEETLNHLRQAILAGVWITVDHRARATGLLSRNARLGPLAMLLGEGRQYLVAYSDWAKDIHLFALAGFERIELSNESFERPADFDLQAWIQRSFGVWQAEPYDVIWRFSPEAAPDARTYLFHATQEMKDEPDGSLTVRFRAGGLKEMCWHLFRWGDQVEVLEPQALRKLVVEQVELLNQHYV</sequence>
<dbReference type="InterPro" id="IPR057727">
    <property type="entry name" value="WCX_dom"/>
</dbReference>
<name>A0A6P0CGJ0_9RHOB</name>
<reference evidence="3 4" key="1">
    <citation type="submission" date="2020-01" db="EMBL/GenBank/DDBJ databases">
        <title>Sulfitobacter sediminilitoris sp. nov., isolated from a tidal flat.</title>
        <authorList>
            <person name="Park S."/>
            <person name="Yoon J.-H."/>
        </authorList>
    </citation>
    <scope>NUCLEOTIDE SEQUENCE [LARGE SCALE GENOMIC DNA]</scope>
    <source>
        <strain evidence="3 4">JBTF-M27</strain>
    </source>
</reference>
<dbReference type="InterPro" id="IPR051534">
    <property type="entry name" value="CBASS_pafABC_assoc_protein"/>
</dbReference>
<accession>A0A6P0CGJ0</accession>
<evidence type="ECO:0000313" key="4">
    <source>
        <dbReference type="Proteomes" id="UP000468591"/>
    </source>
</evidence>
<evidence type="ECO:0000259" key="1">
    <source>
        <dbReference type="Pfam" id="PF13280"/>
    </source>
</evidence>
<evidence type="ECO:0000259" key="2">
    <source>
        <dbReference type="Pfam" id="PF25583"/>
    </source>
</evidence>
<keyword evidence="4" id="KW-1185">Reference proteome</keyword>
<comment type="caution">
    <text evidence="3">The sequence shown here is derived from an EMBL/GenBank/DDBJ whole genome shotgun (WGS) entry which is preliminary data.</text>
</comment>
<dbReference type="PROSITE" id="PS52050">
    <property type="entry name" value="WYL"/>
    <property type="match status" value="1"/>
</dbReference>
<dbReference type="PANTHER" id="PTHR34580:SF1">
    <property type="entry name" value="PROTEIN PAFC"/>
    <property type="match status" value="1"/>
</dbReference>
<feature type="domain" description="WCX" evidence="2">
    <location>
        <begin position="262"/>
        <end position="336"/>
    </location>
</feature>
<feature type="domain" description="WYL" evidence="1">
    <location>
        <begin position="164"/>
        <end position="233"/>
    </location>
</feature>
<dbReference type="InterPro" id="IPR026881">
    <property type="entry name" value="WYL_dom"/>
</dbReference>
<dbReference type="Pfam" id="PF25583">
    <property type="entry name" value="WCX"/>
    <property type="match status" value="1"/>
</dbReference>
<proteinExistence type="predicted"/>
<dbReference type="EMBL" id="JAABNT010000013">
    <property type="protein sequence ID" value="NEK24185.1"/>
    <property type="molecule type" value="Genomic_DNA"/>
</dbReference>
<evidence type="ECO:0000313" key="3">
    <source>
        <dbReference type="EMBL" id="NEK24185.1"/>
    </source>
</evidence>
<gene>
    <name evidence="3" type="ORF">GV827_17505</name>
</gene>
<dbReference type="Proteomes" id="UP000468591">
    <property type="component" value="Unassembled WGS sequence"/>
</dbReference>
<dbReference type="AlphaFoldDB" id="A0A6P0CGJ0"/>
<dbReference type="Pfam" id="PF13280">
    <property type="entry name" value="WYL"/>
    <property type="match status" value="1"/>
</dbReference>
<organism evidence="3 4">
    <name type="scientific">Sulfitobacter sediminilitoris</name>
    <dbReference type="NCBI Taxonomy" id="2698830"/>
    <lineage>
        <taxon>Bacteria</taxon>
        <taxon>Pseudomonadati</taxon>
        <taxon>Pseudomonadota</taxon>
        <taxon>Alphaproteobacteria</taxon>
        <taxon>Rhodobacterales</taxon>
        <taxon>Roseobacteraceae</taxon>
        <taxon>Sulfitobacter</taxon>
    </lineage>
</organism>
<protein>
    <submittedName>
        <fullName evidence="3">WYL domain-containing protein</fullName>
    </submittedName>
</protein>